<evidence type="ECO:0000313" key="2">
    <source>
        <dbReference type="Proteomes" id="UP000006697"/>
    </source>
</evidence>
<gene>
    <name evidence="1" type="ordered locus">HEAR0394</name>
</gene>
<accession>A4G279</accession>
<dbReference type="Proteomes" id="UP000006697">
    <property type="component" value="Chromosome"/>
</dbReference>
<organism evidence="1 2">
    <name type="scientific">Herminiimonas arsenicoxydans</name>
    <dbReference type="NCBI Taxonomy" id="204773"/>
    <lineage>
        <taxon>Bacteria</taxon>
        <taxon>Pseudomonadati</taxon>
        <taxon>Pseudomonadota</taxon>
        <taxon>Betaproteobacteria</taxon>
        <taxon>Burkholderiales</taxon>
        <taxon>Oxalobacteraceae</taxon>
        <taxon>Herminiimonas</taxon>
    </lineage>
</organism>
<protein>
    <submittedName>
        <fullName evidence="1">Uncharacterized protein</fullName>
    </submittedName>
</protein>
<dbReference type="KEGG" id="har:HEAR0394"/>
<proteinExistence type="predicted"/>
<sequence>MRQFWLKLCCDLLAERKLTAARASGWESASDTVKIEYGGWHIFSVITCVTFTSTQPFEFNSNEVIGKIIESGRQIDGAPSWIAPVRFYLASLGGIFSACFSKLRC</sequence>
<dbReference type="STRING" id="204773.HEAR0394"/>
<reference evidence="1 2" key="1">
    <citation type="journal article" date="2007" name="PLoS Genet.">
        <title>A tale of two oxidation states: bacterial colonization of arsenic-rich environments.</title>
        <authorList>
            <person name="Muller D."/>
            <person name="Medigue C."/>
            <person name="Koechler S."/>
            <person name="Barbe V."/>
            <person name="Barakat M."/>
            <person name="Talla E."/>
            <person name="Bonnefoy V."/>
            <person name="Krin E."/>
            <person name="Arsene-Ploetze F."/>
            <person name="Carapito C."/>
            <person name="Chandler M."/>
            <person name="Cournoyer B."/>
            <person name="Cruveiller S."/>
            <person name="Dossat C."/>
            <person name="Duval S."/>
            <person name="Heymann M."/>
            <person name="Leize E."/>
            <person name="Lieutaud A."/>
            <person name="Lievremont D."/>
            <person name="Makita Y."/>
            <person name="Mangenot S."/>
            <person name="Nitschke W."/>
            <person name="Ortet P."/>
            <person name="Perdrial N."/>
            <person name="Schoepp B."/>
            <person name="Siguier N."/>
            <person name="Simeonova D.D."/>
            <person name="Rouy Z."/>
            <person name="Segurens B."/>
            <person name="Turlin E."/>
            <person name="Vallenet D."/>
            <person name="Van Dorsselaer A."/>
            <person name="Weiss S."/>
            <person name="Weissenbach J."/>
            <person name="Lett M.C."/>
            <person name="Danchin A."/>
            <person name="Bertin P.N."/>
        </authorList>
    </citation>
    <scope>NUCLEOTIDE SEQUENCE [LARGE SCALE GENOMIC DNA]</scope>
    <source>
        <strain evidence="2">ULPAs1</strain>
    </source>
</reference>
<evidence type="ECO:0000313" key="1">
    <source>
        <dbReference type="EMBL" id="CAL60616.1"/>
    </source>
</evidence>
<dbReference type="HOGENOM" id="CLU_2232834_0_0_4"/>
<dbReference type="AlphaFoldDB" id="A4G279"/>
<dbReference type="EMBL" id="CU207211">
    <property type="protein sequence ID" value="CAL60616.1"/>
    <property type="molecule type" value="Genomic_DNA"/>
</dbReference>
<keyword evidence="2" id="KW-1185">Reference proteome</keyword>
<name>A4G279_HERAR</name>